<dbReference type="Pfam" id="PF02151">
    <property type="entry name" value="UVR"/>
    <property type="match status" value="1"/>
</dbReference>
<dbReference type="PANTHER" id="PTHR38430">
    <property type="entry name" value="PROTEIN-ARGININE KINASE ACTIVATOR PROTEIN"/>
    <property type="match status" value="1"/>
</dbReference>
<dbReference type="InterPro" id="IPR001943">
    <property type="entry name" value="UVR_dom"/>
</dbReference>
<reference evidence="3" key="1">
    <citation type="journal article" date="2013" name="Stand. Genomic Sci.">
        <title>Genome sequence of the thermophilic fresh-water bacterium Spirochaeta caldaria type strain (H1(T)), reclassification of Spirochaeta caldaria, Spirochaeta stenostrepta, and Spirochaeta zuelzerae in the genus Treponema as Treponema caldaria comb. nov., Treponema stenostrepta comb. nov., and Treponema zuelzerae comb. nov., and emendation of the genus Treponema.</title>
        <authorList>
            <person name="Abt B."/>
            <person name="Goker M."/>
            <person name="Scheuner C."/>
            <person name="Han C."/>
            <person name="Lu M."/>
            <person name="Misra M."/>
            <person name="Lapidus A."/>
            <person name="Nolan M."/>
            <person name="Lucas S."/>
            <person name="Hammon N."/>
            <person name="Deshpande S."/>
            <person name="Cheng J.F."/>
            <person name="Tapia R."/>
            <person name="Goodwin L.A."/>
            <person name="Pitluck S."/>
            <person name="Liolios K."/>
            <person name="Pagani I."/>
            <person name="Ivanova N."/>
            <person name="Mavromatis K."/>
            <person name="Mikhailova N."/>
            <person name="Huntemann M."/>
            <person name="Pati A."/>
            <person name="Chen A."/>
            <person name="Palaniappan K."/>
            <person name="Land M."/>
            <person name="Hauser L."/>
            <person name="Jeffries C.D."/>
            <person name="Rohde M."/>
            <person name="Spring S."/>
            <person name="Gronow S."/>
            <person name="Detter J.C."/>
            <person name="Bristow J."/>
            <person name="Eisen J.A."/>
            <person name="Markowitz V."/>
            <person name="Hugenholtz P."/>
            <person name="Kyrpides N.C."/>
            <person name="Woyke T."/>
            <person name="Klenk H.P."/>
        </authorList>
    </citation>
    <scope>NUCLEOTIDE SEQUENCE</scope>
    <source>
        <strain evidence="3">ATCC 51460 / DSM 7334 / H1</strain>
    </source>
</reference>
<dbReference type="GO" id="GO:0008270">
    <property type="term" value="F:zinc ion binding"/>
    <property type="evidence" value="ECO:0007669"/>
    <property type="project" value="TreeGrafter"/>
</dbReference>
<dbReference type="GO" id="GO:0050897">
    <property type="term" value="F:cobalt ion binding"/>
    <property type="evidence" value="ECO:0007669"/>
    <property type="project" value="TreeGrafter"/>
</dbReference>
<dbReference type="STRING" id="744872.Spica_1241"/>
<dbReference type="PIRSF" id="PIRSF015034">
    <property type="entry name" value="YacH"/>
    <property type="match status" value="1"/>
</dbReference>
<dbReference type="KEGG" id="scd:Spica_1241"/>
<keyword evidence="3" id="KW-1185">Reference proteome</keyword>
<dbReference type="eggNOG" id="COG3880">
    <property type="taxonomic scope" value="Bacteria"/>
</dbReference>
<dbReference type="Proteomes" id="UP000000503">
    <property type="component" value="Chromosome"/>
</dbReference>
<sequence length="179" mass="20247">MLCDICGKREAIVFIHQVGIGENRELHLCSQCAYEHGLQHLEGDVGKALIELLKKIPIDNTPLSESIETKGSMQSGKQKKKYPDRCPVCGNTIQDIKKTDLAGCETCWELYGELLLSSIKRQRSGVPYHGRFSVKLSKSMTLKMELEYLKQLLQTAVAMEDYEQAAIYRDKIRLLEQGV</sequence>
<dbReference type="RefSeq" id="WP_013968698.1">
    <property type="nucleotide sequence ID" value="NC_015732.1"/>
</dbReference>
<dbReference type="PANTHER" id="PTHR38430:SF1">
    <property type="entry name" value="PROTEIN-ARGININE KINASE ACTIVATOR PROTEIN"/>
    <property type="match status" value="1"/>
</dbReference>
<dbReference type="GO" id="GO:0046870">
    <property type="term" value="F:cadmium ion binding"/>
    <property type="evidence" value="ECO:0007669"/>
    <property type="project" value="TreeGrafter"/>
</dbReference>
<protein>
    <submittedName>
        <fullName evidence="2">UvrB/UvrC protein</fullName>
    </submittedName>
</protein>
<dbReference type="InterPro" id="IPR025542">
    <property type="entry name" value="YacH"/>
</dbReference>
<dbReference type="GO" id="GO:0005507">
    <property type="term" value="F:copper ion binding"/>
    <property type="evidence" value="ECO:0007669"/>
    <property type="project" value="TreeGrafter"/>
</dbReference>
<dbReference type="EMBL" id="CP002868">
    <property type="protein sequence ID" value="AEJ19387.1"/>
    <property type="molecule type" value="Genomic_DNA"/>
</dbReference>
<organism evidence="2 3">
    <name type="scientific">Gracilinema caldarium (strain ATCC 51460 / DSM 7334 / H1)</name>
    <name type="common">Treponema caldarium</name>
    <dbReference type="NCBI Taxonomy" id="744872"/>
    <lineage>
        <taxon>Bacteria</taxon>
        <taxon>Pseudomonadati</taxon>
        <taxon>Spirochaetota</taxon>
        <taxon>Spirochaetia</taxon>
        <taxon>Spirochaetales</taxon>
        <taxon>Breznakiellaceae</taxon>
        <taxon>Gracilinema</taxon>
    </lineage>
</organism>
<name>F8F1Q3_GRAC1</name>
<evidence type="ECO:0000259" key="1">
    <source>
        <dbReference type="PROSITE" id="PS50151"/>
    </source>
</evidence>
<dbReference type="GO" id="GO:1990170">
    <property type="term" value="P:stress response to cadmium ion"/>
    <property type="evidence" value="ECO:0007669"/>
    <property type="project" value="TreeGrafter"/>
</dbReference>
<evidence type="ECO:0000313" key="3">
    <source>
        <dbReference type="Proteomes" id="UP000000503"/>
    </source>
</evidence>
<evidence type="ECO:0000313" key="2">
    <source>
        <dbReference type="EMBL" id="AEJ19387.1"/>
    </source>
</evidence>
<dbReference type="OrthoDB" id="9788704at2"/>
<dbReference type="HOGENOM" id="CLU_102553_1_0_12"/>
<dbReference type="PROSITE" id="PS50151">
    <property type="entry name" value="UVR"/>
    <property type="match status" value="1"/>
</dbReference>
<gene>
    <name evidence="2" type="ordered locus">Spica_1241</name>
</gene>
<dbReference type="AlphaFoldDB" id="F8F1Q3"/>
<dbReference type="GO" id="GO:1990169">
    <property type="term" value="P:stress response to copper ion"/>
    <property type="evidence" value="ECO:0007669"/>
    <property type="project" value="TreeGrafter"/>
</dbReference>
<feature type="domain" description="UVR" evidence="1">
    <location>
        <begin position="143"/>
        <end position="178"/>
    </location>
</feature>
<accession>F8F1Q3</accession>
<proteinExistence type="predicted"/>